<evidence type="ECO:0000313" key="4">
    <source>
        <dbReference type="Proteomes" id="UP000647241"/>
    </source>
</evidence>
<keyword evidence="1" id="KW-1133">Transmembrane helix</keyword>
<keyword evidence="2" id="KW-0732">Signal</keyword>
<keyword evidence="4" id="KW-1185">Reference proteome</keyword>
<proteinExistence type="predicted"/>
<keyword evidence="1" id="KW-0812">Transmembrane</keyword>
<evidence type="ECO:0000313" key="3">
    <source>
        <dbReference type="EMBL" id="GGG83077.1"/>
    </source>
</evidence>
<name>A0A917HLB4_9BACT</name>
<dbReference type="RefSeq" id="WP_188554852.1">
    <property type="nucleotide sequence ID" value="NZ_BMGT01000003.1"/>
</dbReference>
<dbReference type="NCBIfam" id="NF038065">
    <property type="entry name" value="Pr6Pr"/>
    <property type="match status" value="1"/>
</dbReference>
<reference evidence="3" key="2">
    <citation type="submission" date="2020-09" db="EMBL/GenBank/DDBJ databases">
        <authorList>
            <person name="Sun Q."/>
            <person name="Zhou Y."/>
        </authorList>
    </citation>
    <scope>NUCLEOTIDE SEQUENCE</scope>
    <source>
        <strain evidence="3">CGMCC 1.12997</strain>
    </source>
</reference>
<protein>
    <recommendedName>
        <fullName evidence="5">FAR-17a/AIG1-like protein</fullName>
    </recommendedName>
</protein>
<organism evidence="3 4">
    <name type="scientific">Edaphobacter dinghuensis</name>
    <dbReference type="NCBI Taxonomy" id="1560005"/>
    <lineage>
        <taxon>Bacteria</taxon>
        <taxon>Pseudomonadati</taxon>
        <taxon>Acidobacteriota</taxon>
        <taxon>Terriglobia</taxon>
        <taxon>Terriglobales</taxon>
        <taxon>Acidobacteriaceae</taxon>
        <taxon>Edaphobacter</taxon>
    </lineage>
</organism>
<dbReference type="AlphaFoldDB" id="A0A917HLB4"/>
<evidence type="ECO:0008006" key="5">
    <source>
        <dbReference type="Google" id="ProtNLM"/>
    </source>
</evidence>
<feature type="transmembrane region" description="Helical" evidence="1">
    <location>
        <begin position="102"/>
        <end position="124"/>
    </location>
</feature>
<reference evidence="3" key="1">
    <citation type="journal article" date="2014" name="Int. J. Syst. Evol. Microbiol.">
        <title>Complete genome sequence of Corynebacterium casei LMG S-19264T (=DSM 44701T), isolated from a smear-ripened cheese.</title>
        <authorList>
            <consortium name="US DOE Joint Genome Institute (JGI-PGF)"/>
            <person name="Walter F."/>
            <person name="Albersmeier A."/>
            <person name="Kalinowski J."/>
            <person name="Ruckert C."/>
        </authorList>
    </citation>
    <scope>NUCLEOTIDE SEQUENCE</scope>
    <source>
        <strain evidence="3">CGMCC 1.12997</strain>
    </source>
</reference>
<feature type="transmembrane region" description="Helical" evidence="1">
    <location>
        <begin position="136"/>
        <end position="156"/>
    </location>
</feature>
<evidence type="ECO:0000256" key="2">
    <source>
        <dbReference type="SAM" id="SignalP"/>
    </source>
</evidence>
<feature type="signal peptide" evidence="2">
    <location>
        <begin position="1"/>
        <end position="23"/>
    </location>
</feature>
<dbReference type="InterPro" id="IPR049713">
    <property type="entry name" value="Pr6Pr-like"/>
</dbReference>
<sequence>MAKRYPLAAARLFFGLLTLAALATSFIDSVLSTGNSAANFFSFFTILTNLFVAIVLLAGATHLIRDKAPTEADDITRGSATVSIAIVGIVFGLLLSHLDSGMIPWTNFVVHSLMPVVMVLDWLIQPLKATLVPRHIWFWVIYPIAYLAYSLIRGAFTNWYPYWFIDPNKAPGGWAGVAVHSAVITIAFLAVSFLLLWLGNKLKRNVV</sequence>
<accession>A0A917HLB4</accession>
<dbReference type="EMBL" id="BMGT01000003">
    <property type="protein sequence ID" value="GGG83077.1"/>
    <property type="molecule type" value="Genomic_DNA"/>
</dbReference>
<feature type="transmembrane region" description="Helical" evidence="1">
    <location>
        <begin position="75"/>
        <end position="96"/>
    </location>
</feature>
<feature type="chain" id="PRO_5037226042" description="FAR-17a/AIG1-like protein" evidence="2">
    <location>
        <begin position="24"/>
        <end position="207"/>
    </location>
</feature>
<comment type="caution">
    <text evidence="3">The sequence shown here is derived from an EMBL/GenBank/DDBJ whole genome shotgun (WGS) entry which is preliminary data.</text>
</comment>
<evidence type="ECO:0000256" key="1">
    <source>
        <dbReference type="SAM" id="Phobius"/>
    </source>
</evidence>
<feature type="transmembrane region" description="Helical" evidence="1">
    <location>
        <begin position="39"/>
        <end position="63"/>
    </location>
</feature>
<keyword evidence="1" id="KW-0472">Membrane</keyword>
<feature type="transmembrane region" description="Helical" evidence="1">
    <location>
        <begin position="176"/>
        <end position="198"/>
    </location>
</feature>
<gene>
    <name evidence="3" type="ORF">GCM10011585_28450</name>
</gene>
<dbReference type="Proteomes" id="UP000647241">
    <property type="component" value="Unassembled WGS sequence"/>
</dbReference>